<dbReference type="Pfam" id="PF03415">
    <property type="entry name" value="Peptidase_C11"/>
    <property type="match status" value="1"/>
</dbReference>
<gene>
    <name evidence="3" type="ORF">Hgul01_00623</name>
</gene>
<sequence length="872" mass="95506">MGTRLLRCCLLIGLLLSAMLPPIVEATPKAAPLVAIYILAYDNRLDSTMNLTPYYDATLTSITNATVGQPDLTAIVLADLAGMNDTHVRVVQNGNVNTLIGLPDIDGIIDSNLKEYDVTDGKTLGGFLLWAKSSYAGQNYTLSYIGHGVPIMPDIEISTISQPERPASSINLPPLPTRIGANADVTDHTLTTSISGYNALSPNDLALALAIAAPIGPRFAVIDVLMCFGGSVEALYPLAPYAEYLTASPNYAFFDPTMPGNALLGLNSNPNPLQMAQHILNSYHNQLPSSDHPRILSVIDADQLNNLKTTWDSASNAIYLNLLNSSQREATRTALFNAYLESRKYDLTYCEPSDWELNAPDGLVDLRSFAHGLSQSFANLNPQIASLAAQTRDRIRNSSGNSMVVVYRLADNDFPWFDPTPTQWIFDGLNPLGLDDDAAGLSLYADLQGIPVVGATELSWQAHWYHDDDTQLDNPHPLAFLADVTHRNGWDEVFQEYWRDIDVQTALCTPSLPAARDQANPRADISLSQLNPADSNLAVNESIRLNVMLNVSRAVQRSDVRFEVLTNGTVVFSDSLMLTKLEAGNQRIYAQTIWQPTNAGVYSLRVVGDGGQHVQESNENNNVLSRSINIAPTVPRRPILNATTLNNLQLSNSPTLTLNVQQQAGSGTPVSRLIIQAYQYQGNAANPRFQTPVLRATTTINQPSLPTVRLSLAGLDPGAAILYVWGYSSNGYSLIPAIVRLNYAPLPATISQNQKHIYRFSLKRDQAQAFRLQNQFGNSNLHAWEPHIWTAPTQQSTSLGLDQITYNPTPLAGEYIVQVSSSDSSRYLLTAIPNPPAGRNLEVITSKQPRPIFEEPNPFLPTDQIFNPIVQR</sequence>
<evidence type="ECO:0000313" key="3">
    <source>
        <dbReference type="EMBL" id="GAA5526843.1"/>
    </source>
</evidence>
<evidence type="ECO:0000313" key="4">
    <source>
        <dbReference type="Proteomes" id="UP001428290"/>
    </source>
</evidence>
<dbReference type="Gene3D" id="2.60.40.10">
    <property type="entry name" value="Immunoglobulins"/>
    <property type="match status" value="1"/>
</dbReference>
<dbReference type="InterPro" id="IPR013783">
    <property type="entry name" value="Ig-like_fold"/>
</dbReference>
<protein>
    <recommendedName>
        <fullName evidence="2">CARDB domain-containing protein</fullName>
    </recommendedName>
</protein>
<reference evidence="3 4" key="1">
    <citation type="submission" date="2024-02" db="EMBL/GenBank/DDBJ databases">
        <title>Herpetosiphon gulosus NBRC 112829.</title>
        <authorList>
            <person name="Ichikawa N."/>
            <person name="Katano-Makiyama Y."/>
            <person name="Hidaka K."/>
        </authorList>
    </citation>
    <scope>NUCLEOTIDE SEQUENCE [LARGE SCALE GENOMIC DNA]</scope>
    <source>
        <strain evidence="3 4">NBRC 112829</strain>
    </source>
</reference>
<evidence type="ECO:0000256" key="1">
    <source>
        <dbReference type="SAM" id="SignalP"/>
    </source>
</evidence>
<dbReference type="InterPro" id="IPR011635">
    <property type="entry name" value="CARDB"/>
</dbReference>
<feature type="chain" id="PRO_5047364992" description="CARDB domain-containing protein" evidence="1">
    <location>
        <begin position="27"/>
        <end position="872"/>
    </location>
</feature>
<accession>A0ABP9WW91</accession>
<evidence type="ECO:0000259" key="2">
    <source>
        <dbReference type="Pfam" id="PF07705"/>
    </source>
</evidence>
<proteinExistence type="predicted"/>
<comment type="caution">
    <text evidence="3">The sequence shown here is derived from an EMBL/GenBank/DDBJ whole genome shotgun (WGS) entry which is preliminary data.</text>
</comment>
<dbReference type="Proteomes" id="UP001428290">
    <property type="component" value="Unassembled WGS sequence"/>
</dbReference>
<dbReference type="EMBL" id="BAABRU010000002">
    <property type="protein sequence ID" value="GAA5526843.1"/>
    <property type="molecule type" value="Genomic_DNA"/>
</dbReference>
<keyword evidence="1" id="KW-0732">Signal</keyword>
<name>A0ABP9WW91_9CHLR</name>
<feature type="signal peptide" evidence="1">
    <location>
        <begin position="1"/>
        <end position="26"/>
    </location>
</feature>
<dbReference type="PANTHER" id="PTHR37835">
    <property type="entry name" value="ALPHA-CLOSTRIPAIN"/>
    <property type="match status" value="1"/>
</dbReference>
<dbReference type="PANTHER" id="PTHR37835:SF1">
    <property type="entry name" value="ALPHA-CLOSTRIPAIN"/>
    <property type="match status" value="1"/>
</dbReference>
<dbReference type="InterPro" id="IPR005077">
    <property type="entry name" value="Peptidase_C11"/>
</dbReference>
<keyword evidence="4" id="KW-1185">Reference proteome</keyword>
<feature type="domain" description="CARDB" evidence="2">
    <location>
        <begin position="538"/>
        <end position="625"/>
    </location>
</feature>
<organism evidence="3 4">
    <name type="scientific">Herpetosiphon gulosus</name>
    <dbReference type="NCBI Taxonomy" id="1973496"/>
    <lineage>
        <taxon>Bacteria</taxon>
        <taxon>Bacillati</taxon>
        <taxon>Chloroflexota</taxon>
        <taxon>Chloroflexia</taxon>
        <taxon>Herpetosiphonales</taxon>
        <taxon>Herpetosiphonaceae</taxon>
        <taxon>Herpetosiphon</taxon>
    </lineage>
</organism>
<dbReference type="Pfam" id="PF07705">
    <property type="entry name" value="CARDB"/>
    <property type="match status" value="1"/>
</dbReference>
<dbReference type="RefSeq" id="WP_345720478.1">
    <property type="nucleotide sequence ID" value="NZ_BAABRU010000002.1"/>
</dbReference>